<evidence type="ECO:0000256" key="1">
    <source>
        <dbReference type="ARBA" id="ARBA00004994"/>
    </source>
</evidence>
<evidence type="ECO:0000259" key="7">
    <source>
        <dbReference type="Pfam" id="PF02558"/>
    </source>
</evidence>
<dbReference type="SUPFAM" id="SSF51735">
    <property type="entry name" value="NAD(P)-binding Rossmann-fold domains"/>
    <property type="match status" value="1"/>
</dbReference>
<dbReference type="InterPro" id="IPR008927">
    <property type="entry name" value="6-PGluconate_DH-like_C_sf"/>
</dbReference>
<evidence type="ECO:0000313" key="10">
    <source>
        <dbReference type="Proteomes" id="UP000198607"/>
    </source>
</evidence>
<proteinExistence type="predicted"/>
<sequence>MSTSADLRITVAGAGAIGGFIAARLAAAGTPINVLARGQTLATLQRQGLRLVTGDSCRDLPVKASDTADDFGVQDLLIIAVKGPSLPVLAPSLRPLIGPQTTILPTMNGVPWWFCQTGQGYTPFALKSVDPDGSIARHLPTAQTLGCVVHIGASCDAPGVVRHAMGKELILGDARGGFSPRTEAIAALFERAGLDIKRSSDIRQDIWYKLWGNLTMNPVSALTGATIDRLLGDPLVSEFCSAAMREAAVIGDRIGCHVDQQPEDRHAITFRLGAFKTSMLQDVEAGRPIELDSIVGATYEIGHHFGMQTPCIDGIFGLTRLMARTRGLYPDETRPTPAAG</sequence>
<dbReference type="SUPFAM" id="SSF48179">
    <property type="entry name" value="6-phosphogluconate dehydrogenase C-terminal domain-like"/>
    <property type="match status" value="1"/>
</dbReference>
<evidence type="ECO:0000256" key="5">
    <source>
        <dbReference type="ARBA" id="ARBA00032024"/>
    </source>
</evidence>
<feature type="domain" description="Ketopantoate reductase N-terminal" evidence="7">
    <location>
        <begin position="9"/>
        <end position="175"/>
    </location>
</feature>
<dbReference type="InterPro" id="IPR013332">
    <property type="entry name" value="KPR_N"/>
</dbReference>
<evidence type="ECO:0000256" key="4">
    <source>
        <dbReference type="ARBA" id="ARBA00022655"/>
    </source>
</evidence>
<reference evidence="9 10" key="1">
    <citation type="submission" date="2016-10" db="EMBL/GenBank/DDBJ databases">
        <authorList>
            <person name="de Groot N.N."/>
        </authorList>
    </citation>
    <scope>NUCLEOTIDE SEQUENCE [LARGE SCALE GENOMIC DNA]</scope>
    <source>
        <strain evidence="9 10">DSM 5885</strain>
    </source>
</reference>
<organism evidence="9 10">
    <name type="scientific">Propionivibrio dicarboxylicus</name>
    <dbReference type="NCBI Taxonomy" id="83767"/>
    <lineage>
        <taxon>Bacteria</taxon>
        <taxon>Pseudomonadati</taxon>
        <taxon>Pseudomonadota</taxon>
        <taxon>Betaproteobacteria</taxon>
        <taxon>Rhodocyclales</taxon>
        <taxon>Rhodocyclaceae</taxon>
        <taxon>Propionivibrio</taxon>
    </lineage>
</organism>
<dbReference type="NCBIfam" id="NF005089">
    <property type="entry name" value="PRK06522.1-4"/>
    <property type="match status" value="1"/>
</dbReference>
<evidence type="ECO:0000256" key="6">
    <source>
        <dbReference type="ARBA" id="ARBA00048793"/>
    </source>
</evidence>
<evidence type="ECO:0000256" key="2">
    <source>
        <dbReference type="ARBA" id="ARBA00013014"/>
    </source>
</evidence>
<dbReference type="EMBL" id="FNCY01000002">
    <property type="protein sequence ID" value="SDG92471.1"/>
    <property type="molecule type" value="Genomic_DNA"/>
</dbReference>
<keyword evidence="10" id="KW-1185">Reference proteome</keyword>
<dbReference type="OrthoDB" id="9796561at2"/>
<comment type="catalytic activity">
    <reaction evidence="6">
        <text>(R)-pantoate + NADP(+) = 2-dehydropantoate + NADPH + H(+)</text>
        <dbReference type="Rhea" id="RHEA:16233"/>
        <dbReference type="ChEBI" id="CHEBI:11561"/>
        <dbReference type="ChEBI" id="CHEBI:15378"/>
        <dbReference type="ChEBI" id="CHEBI:15980"/>
        <dbReference type="ChEBI" id="CHEBI:57783"/>
        <dbReference type="ChEBI" id="CHEBI:58349"/>
        <dbReference type="EC" id="1.1.1.169"/>
    </reaction>
</comment>
<dbReference type="InterPro" id="IPR013752">
    <property type="entry name" value="KPA_reductase"/>
</dbReference>
<dbReference type="STRING" id="83767.SAMN05660652_00919"/>
<accession>A0A1G7Y7P4</accession>
<gene>
    <name evidence="9" type="ORF">SAMN05660652_00919</name>
</gene>
<dbReference type="Gene3D" id="1.10.1040.10">
    <property type="entry name" value="N-(1-d-carboxylethyl)-l-norvaline Dehydrogenase, domain 2"/>
    <property type="match status" value="1"/>
</dbReference>
<protein>
    <recommendedName>
        <fullName evidence="3">2-dehydropantoate 2-reductase</fullName>
        <ecNumber evidence="2">1.1.1.169</ecNumber>
    </recommendedName>
    <alternativeName>
        <fullName evidence="5">Ketopantoate reductase</fullName>
    </alternativeName>
</protein>
<dbReference type="InterPro" id="IPR036291">
    <property type="entry name" value="NAD(P)-bd_dom_sf"/>
</dbReference>
<dbReference type="AlphaFoldDB" id="A0A1G7Y7P4"/>
<comment type="pathway">
    <text evidence="1">Cofactor biosynthesis; (R)-pantothenate biosynthesis; (R)-pantoate from 3-methyl-2-oxobutanoate: step 2/2.</text>
</comment>
<name>A0A1G7Y7P4_9RHOO</name>
<keyword evidence="4" id="KW-0566">Pantothenate biosynthesis</keyword>
<evidence type="ECO:0000313" key="9">
    <source>
        <dbReference type="EMBL" id="SDG92471.1"/>
    </source>
</evidence>
<dbReference type="FunFam" id="1.10.1040.10:FF:000017">
    <property type="entry name" value="2-dehydropantoate 2-reductase"/>
    <property type="match status" value="1"/>
</dbReference>
<evidence type="ECO:0000256" key="3">
    <source>
        <dbReference type="ARBA" id="ARBA00019465"/>
    </source>
</evidence>
<evidence type="ECO:0000259" key="8">
    <source>
        <dbReference type="Pfam" id="PF08546"/>
    </source>
</evidence>
<dbReference type="Gene3D" id="3.40.50.720">
    <property type="entry name" value="NAD(P)-binding Rossmann-like Domain"/>
    <property type="match status" value="1"/>
</dbReference>
<dbReference type="RefSeq" id="WP_091934331.1">
    <property type="nucleotide sequence ID" value="NZ_FNCY01000002.1"/>
</dbReference>
<dbReference type="Pfam" id="PF02558">
    <property type="entry name" value="ApbA"/>
    <property type="match status" value="1"/>
</dbReference>
<dbReference type="GO" id="GO:0005737">
    <property type="term" value="C:cytoplasm"/>
    <property type="evidence" value="ECO:0007669"/>
    <property type="project" value="TreeGrafter"/>
</dbReference>
<dbReference type="Proteomes" id="UP000198607">
    <property type="component" value="Unassembled WGS sequence"/>
</dbReference>
<dbReference type="GO" id="GO:0015940">
    <property type="term" value="P:pantothenate biosynthetic process"/>
    <property type="evidence" value="ECO:0007669"/>
    <property type="project" value="UniProtKB-UniPathway"/>
</dbReference>
<dbReference type="InterPro" id="IPR013328">
    <property type="entry name" value="6PGD_dom2"/>
</dbReference>
<dbReference type="InterPro" id="IPR051402">
    <property type="entry name" value="KPR-Related"/>
</dbReference>
<dbReference type="PANTHER" id="PTHR21708:SF45">
    <property type="entry name" value="2-DEHYDROPANTOATE 2-REDUCTASE"/>
    <property type="match status" value="1"/>
</dbReference>
<dbReference type="EC" id="1.1.1.169" evidence="2"/>
<dbReference type="UniPathway" id="UPA00028">
    <property type="reaction ID" value="UER00004"/>
</dbReference>
<dbReference type="Pfam" id="PF08546">
    <property type="entry name" value="ApbA_C"/>
    <property type="match status" value="1"/>
</dbReference>
<dbReference type="GO" id="GO:0008677">
    <property type="term" value="F:2-dehydropantoate 2-reductase activity"/>
    <property type="evidence" value="ECO:0007669"/>
    <property type="project" value="UniProtKB-EC"/>
</dbReference>
<dbReference type="PANTHER" id="PTHR21708">
    <property type="entry name" value="PROBABLE 2-DEHYDROPANTOATE 2-REDUCTASE"/>
    <property type="match status" value="1"/>
</dbReference>
<feature type="domain" description="Ketopantoate reductase C-terminal" evidence="8">
    <location>
        <begin position="201"/>
        <end position="321"/>
    </location>
</feature>